<evidence type="ECO:0000256" key="8">
    <source>
        <dbReference type="ARBA" id="ARBA00022989"/>
    </source>
</evidence>
<comment type="cofactor">
    <cofactor evidence="1 13">
        <name>heme</name>
        <dbReference type="ChEBI" id="CHEBI:30413"/>
    </cofactor>
</comment>
<dbReference type="GO" id="GO:0020037">
    <property type="term" value="F:heme binding"/>
    <property type="evidence" value="ECO:0007669"/>
    <property type="project" value="InterPro"/>
</dbReference>
<dbReference type="PROSITE" id="PS00086">
    <property type="entry name" value="CYTOCHROME_P450"/>
    <property type="match status" value="1"/>
</dbReference>
<dbReference type="GO" id="GO:0004497">
    <property type="term" value="F:monooxygenase activity"/>
    <property type="evidence" value="ECO:0007669"/>
    <property type="project" value="UniProtKB-KW"/>
</dbReference>
<dbReference type="Pfam" id="PF00067">
    <property type="entry name" value="p450"/>
    <property type="match status" value="1"/>
</dbReference>
<name>S8FKX9_FOMSC</name>
<comment type="similarity">
    <text evidence="4 14">Belongs to the cytochrome P450 family.</text>
</comment>
<evidence type="ECO:0000256" key="9">
    <source>
        <dbReference type="ARBA" id="ARBA00023002"/>
    </source>
</evidence>
<organism evidence="16 17">
    <name type="scientific">Fomitopsis schrenkii</name>
    <name type="common">Brown rot fungus</name>
    <dbReference type="NCBI Taxonomy" id="2126942"/>
    <lineage>
        <taxon>Eukaryota</taxon>
        <taxon>Fungi</taxon>
        <taxon>Dikarya</taxon>
        <taxon>Basidiomycota</taxon>
        <taxon>Agaricomycotina</taxon>
        <taxon>Agaricomycetes</taxon>
        <taxon>Polyporales</taxon>
        <taxon>Fomitopsis</taxon>
    </lineage>
</organism>
<evidence type="ECO:0000256" key="3">
    <source>
        <dbReference type="ARBA" id="ARBA00005179"/>
    </source>
</evidence>
<dbReference type="GO" id="GO:0016705">
    <property type="term" value="F:oxidoreductase activity, acting on paired donors, with incorporation or reduction of molecular oxygen"/>
    <property type="evidence" value="ECO:0007669"/>
    <property type="project" value="InterPro"/>
</dbReference>
<keyword evidence="7 13" id="KW-0479">Metal-binding</keyword>
<dbReference type="InterPro" id="IPR017972">
    <property type="entry name" value="Cyt_P450_CS"/>
</dbReference>
<protein>
    <recommendedName>
        <fullName evidence="18">Cytochrome P450</fullName>
    </recommendedName>
</protein>
<evidence type="ECO:0000256" key="4">
    <source>
        <dbReference type="ARBA" id="ARBA00010617"/>
    </source>
</evidence>
<evidence type="ECO:0000256" key="5">
    <source>
        <dbReference type="ARBA" id="ARBA00022617"/>
    </source>
</evidence>
<keyword evidence="9 14" id="KW-0560">Oxidoreductase</keyword>
<evidence type="ECO:0000256" key="2">
    <source>
        <dbReference type="ARBA" id="ARBA00004167"/>
    </source>
</evidence>
<keyword evidence="12 15" id="KW-0472">Membrane</keyword>
<evidence type="ECO:0000256" key="6">
    <source>
        <dbReference type="ARBA" id="ARBA00022692"/>
    </source>
</evidence>
<keyword evidence="8 15" id="KW-1133">Transmembrane helix</keyword>
<dbReference type="Proteomes" id="UP000015241">
    <property type="component" value="Unassembled WGS sequence"/>
</dbReference>
<keyword evidence="17" id="KW-1185">Reference proteome</keyword>
<accession>S8FKX9</accession>
<evidence type="ECO:0000256" key="12">
    <source>
        <dbReference type="ARBA" id="ARBA00023136"/>
    </source>
</evidence>
<keyword evidence="6 15" id="KW-0812">Transmembrane</keyword>
<dbReference type="HOGENOM" id="CLU_001570_2_3_1"/>
<evidence type="ECO:0000256" key="7">
    <source>
        <dbReference type="ARBA" id="ARBA00022723"/>
    </source>
</evidence>
<evidence type="ECO:0008006" key="18">
    <source>
        <dbReference type="Google" id="ProtNLM"/>
    </source>
</evidence>
<evidence type="ECO:0000313" key="17">
    <source>
        <dbReference type="Proteomes" id="UP000015241"/>
    </source>
</evidence>
<proteinExistence type="inferred from homology"/>
<dbReference type="PRINTS" id="PR00463">
    <property type="entry name" value="EP450I"/>
</dbReference>
<evidence type="ECO:0000256" key="11">
    <source>
        <dbReference type="ARBA" id="ARBA00023033"/>
    </source>
</evidence>
<comment type="subcellular location">
    <subcellularLocation>
        <location evidence="2">Membrane</location>
        <topology evidence="2">Single-pass membrane protein</topology>
    </subcellularLocation>
</comment>
<dbReference type="GO" id="GO:0016020">
    <property type="term" value="C:membrane"/>
    <property type="evidence" value="ECO:0007669"/>
    <property type="project" value="UniProtKB-SubCell"/>
</dbReference>
<dbReference type="CDD" id="cd11065">
    <property type="entry name" value="CYP64-like"/>
    <property type="match status" value="1"/>
</dbReference>
<evidence type="ECO:0000256" key="13">
    <source>
        <dbReference type="PIRSR" id="PIRSR602401-1"/>
    </source>
</evidence>
<dbReference type="AlphaFoldDB" id="S8FKX9"/>
<keyword evidence="11 14" id="KW-0503">Monooxygenase</keyword>
<evidence type="ECO:0000256" key="1">
    <source>
        <dbReference type="ARBA" id="ARBA00001971"/>
    </source>
</evidence>
<comment type="pathway">
    <text evidence="3">Secondary metabolite biosynthesis.</text>
</comment>
<keyword evidence="10 13" id="KW-0408">Iron</keyword>
<dbReference type="InterPro" id="IPR002401">
    <property type="entry name" value="Cyt_P450_E_grp-I"/>
</dbReference>
<dbReference type="SUPFAM" id="SSF48264">
    <property type="entry name" value="Cytochrome P450"/>
    <property type="match status" value="1"/>
</dbReference>
<dbReference type="InterPro" id="IPR001128">
    <property type="entry name" value="Cyt_P450"/>
</dbReference>
<dbReference type="EMBL" id="KE504160">
    <property type="protein sequence ID" value="EPS98974.1"/>
    <property type="molecule type" value="Genomic_DNA"/>
</dbReference>
<dbReference type="InParanoid" id="S8FKX9"/>
<feature type="transmembrane region" description="Helical" evidence="15">
    <location>
        <begin position="6"/>
        <end position="24"/>
    </location>
</feature>
<dbReference type="InterPro" id="IPR050364">
    <property type="entry name" value="Cytochrome_P450_fung"/>
</dbReference>
<sequence length="504" mass="56348">MLTAANLLDIFAFILLVYVVRRLFVGRHGGLLPPGPRGLPIVGNLFDMPTEHQWQTFAKWGHRWGDIVSINMLGQRMVILNSFDAAEQILDKKSAIYSDRPYLPVGGGIMNCDRFLAFQSYGTPWRDMRRLFAQTVGTHKGLMELTGHLEDLVCNFLGRVASDPPSLMRHVQRFTAESGLKIAYGYTVEKEDDELIKIVDTAMDRFNFATAPGAFLADVFPILINIPAWFPGAQWKRKAQAWRKDMETLCDVPFQYTKSQISAGTAVPSMVASNMDGGISPQQEEYLSIAAAALYSGASDTTVSAICSFYIAMMCHPGIQKKAQDEIDSVIGPDRLPGEADRERLPYVTALLLEVLRWQPIGPLGLPHRLRQDDTHAGYFLPKDTIVLANIWQMLRDPRRYSCPDQFNPERFLPREGFEPETDPRQMVFGFGRRVCPGSHLAELTLFLILSMSLASFEITKPIVNGKVVEPSMVYTSGTISHPVSVQCSIKLRSAKVETLLSSQ</sequence>
<evidence type="ECO:0000313" key="16">
    <source>
        <dbReference type="EMBL" id="EPS98974.1"/>
    </source>
</evidence>
<dbReference type="PANTHER" id="PTHR46300">
    <property type="entry name" value="P450, PUTATIVE (EUROFUNG)-RELATED-RELATED"/>
    <property type="match status" value="1"/>
</dbReference>
<dbReference type="InterPro" id="IPR036396">
    <property type="entry name" value="Cyt_P450_sf"/>
</dbReference>
<evidence type="ECO:0000256" key="14">
    <source>
        <dbReference type="RuleBase" id="RU000461"/>
    </source>
</evidence>
<gene>
    <name evidence="16" type="ORF">FOMPIDRAFT_1050973</name>
</gene>
<dbReference type="GO" id="GO:0005506">
    <property type="term" value="F:iron ion binding"/>
    <property type="evidence" value="ECO:0007669"/>
    <property type="project" value="InterPro"/>
</dbReference>
<dbReference type="OrthoDB" id="2789670at2759"/>
<feature type="binding site" description="axial binding residue" evidence="13">
    <location>
        <position position="436"/>
    </location>
    <ligand>
        <name>heme</name>
        <dbReference type="ChEBI" id="CHEBI:30413"/>
    </ligand>
    <ligandPart>
        <name>Fe</name>
        <dbReference type="ChEBI" id="CHEBI:18248"/>
    </ligandPart>
</feature>
<dbReference type="eggNOG" id="KOG0156">
    <property type="taxonomic scope" value="Eukaryota"/>
</dbReference>
<evidence type="ECO:0000256" key="15">
    <source>
        <dbReference type="SAM" id="Phobius"/>
    </source>
</evidence>
<dbReference type="STRING" id="743788.S8FKX9"/>
<reference evidence="16 17" key="1">
    <citation type="journal article" date="2012" name="Science">
        <title>The Paleozoic origin of enzymatic lignin decomposition reconstructed from 31 fungal genomes.</title>
        <authorList>
            <person name="Floudas D."/>
            <person name="Binder M."/>
            <person name="Riley R."/>
            <person name="Barry K."/>
            <person name="Blanchette R.A."/>
            <person name="Henrissat B."/>
            <person name="Martinez A.T."/>
            <person name="Otillar R."/>
            <person name="Spatafora J.W."/>
            <person name="Yadav J.S."/>
            <person name="Aerts A."/>
            <person name="Benoit I."/>
            <person name="Boyd A."/>
            <person name="Carlson A."/>
            <person name="Copeland A."/>
            <person name="Coutinho P.M."/>
            <person name="de Vries R.P."/>
            <person name="Ferreira P."/>
            <person name="Findley K."/>
            <person name="Foster B."/>
            <person name="Gaskell J."/>
            <person name="Glotzer D."/>
            <person name="Gorecki P."/>
            <person name="Heitman J."/>
            <person name="Hesse C."/>
            <person name="Hori C."/>
            <person name="Igarashi K."/>
            <person name="Jurgens J.A."/>
            <person name="Kallen N."/>
            <person name="Kersten P."/>
            <person name="Kohler A."/>
            <person name="Kuees U."/>
            <person name="Kumar T.K.A."/>
            <person name="Kuo A."/>
            <person name="LaButti K."/>
            <person name="Larrondo L.F."/>
            <person name="Lindquist E."/>
            <person name="Ling A."/>
            <person name="Lombard V."/>
            <person name="Lucas S."/>
            <person name="Lundell T."/>
            <person name="Martin R."/>
            <person name="McLaughlin D.J."/>
            <person name="Morgenstern I."/>
            <person name="Morin E."/>
            <person name="Murat C."/>
            <person name="Nagy L.G."/>
            <person name="Nolan M."/>
            <person name="Ohm R.A."/>
            <person name="Patyshakuliyeva A."/>
            <person name="Rokas A."/>
            <person name="Ruiz-Duenas F.J."/>
            <person name="Sabat G."/>
            <person name="Salamov A."/>
            <person name="Samejima M."/>
            <person name="Schmutz J."/>
            <person name="Slot J.C."/>
            <person name="St John F."/>
            <person name="Stenlid J."/>
            <person name="Sun H."/>
            <person name="Sun S."/>
            <person name="Syed K."/>
            <person name="Tsang A."/>
            <person name="Wiebenga A."/>
            <person name="Young D."/>
            <person name="Pisabarro A."/>
            <person name="Eastwood D.C."/>
            <person name="Martin F."/>
            <person name="Cullen D."/>
            <person name="Grigoriev I.V."/>
            <person name="Hibbett D.S."/>
        </authorList>
    </citation>
    <scope>NUCLEOTIDE SEQUENCE</scope>
    <source>
        <strain evidence="17">FP-58527</strain>
    </source>
</reference>
<dbReference type="PANTHER" id="PTHR46300:SF7">
    <property type="entry name" value="P450, PUTATIVE (EUROFUNG)-RELATED"/>
    <property type="match status" value="1"/>
</dbReference>
<evidence type="ECO:0000256" key="10">
    <source>
        <dbReference type="ARBA" id="ARBA00023004"/>
    </source>
</evidence>
<dbReference type="Gene3D" id="1.10.630.10">
    <property type="entry name" value="Cytochrome P450"/>
    <property type="match status" value="1"/>
</dbReference>
<keyword evidence="5 13" id="KW-0349">Heme</keyword>